<dbReference type="EMBL" id="JXXN02000157">
    <property type="protein sequence ID" value="THD28416.1"/>
    <property type="molecule type" value="Genomic_DNA"/>
</dbReference>
<dbReference type="GO" id="GO:0008021">
    <property type="term" value="C:synaptic vesicle"/>
    <property type="evidence" value="ECO:0007669"/>
    <property type="project" value="TreeGrafter"/>
</dbReference>
<dbReference type="AlphaFoldDB" id="A0A4E0RJM1"/>
<dbReference type="GO" id="GO:0030136">
    <property type="term" value="C:clathrin-coated vesicle"/>
    <property type="evidence" value="ECO:0007669"/>
    <property type="project" value="InterPro"/>
</dbReference>
<evidence type="ECO:0000256" key="1">
    <source>
        <dbReference type="ARBA" id="ARBA00008011"/>
    </source>
</evidence>
<dbReference type="GO" id="GO:0005546">
    <property type="term" value="F:phosphatidylinositol-4,5-bisphosphate binding"/>
    <property type="evidence" value="ECO:0007669"/>
    <property type="project" value="TreeGrafter"/>
</dbReference>
<dbReference type="PANTHER" id="PTHR22951:SF5">
    <property type="entry name" value="PHOSPHATIDYLINOSITOL-BINDING CLATHRIN ASSEMBLY PROTEIN LAP"/>
    <property type="match status" value="1"/>
</dbReference>
<dbReference type="SMART" id="SM00273">
    <property type="entry name" value="ENTH"/>
    <property type="match status" value="1"/>
</dbReference>
<dbReference type="GO" id="GO:0000149">
    <property type="term" value="F:SNARE binding"/>
    <property type="evidence" value="ECO:0007669"/>
    <property type="project" value="TreeGrafter"/>
</dbReference>
<feature type="domain" description="ENTH" evidence="3">
    <location>
        <begin position="40"/>
        <end position="182"/>
    </location>
</feature>
<dbReference type="InterPro" id="IPR008942">
    <property type="entry name" value="ENTH_VHS"/>
</dbReference>
<dbReference type="Gene3D" id="1.20.58.150">
    <property type="entry name" value="ANTH domain"/>
    <property type="match status" value="1"/>
</dbReference>
<protein>
    <submittedName>
        <fullName evidence="4">Phosphatidylinositol-binding clathrin assembly protein unc-11</fullName>
    </submittedName>
</protein>
<dbReference type="InterPro" id="IPR013809">
    <property type="entry name" value="ENTH"/>
</dbReference>
<reference evidence="4" key="1">
    <citation type="submission" date="2019-03" db="EMBL/GenBank/DDBJ databases">
        <title>Improved annotation for the trematode Fasciola hepatica.</title>
        <authorList>
            <person name="Choi Y.-J."/>
            <person name="Martin J."/>
            <person name="Mitreva M."/>
        </authorList>
    </citation>
    <scope>NUCLEOTIDE SEQUENCE [LARGE SCALE GENOMIC DNA]</scope>
</reference>
<evidence type="ECO:0000256" key="2">
    <source>
        <dbReference type="SAM" id="MobiDB-lite"/>
    </source>
</evidence>
<comment type="similarity">
    <text evidence="1">Belongs to the PICALM/SNAP91 family.</text>
</comment>
<dbReference type="GO" id="GO:0098894">
    <property type="term" value="C:extrinsic component of presynaptic endocytic zone membrane"/>
    <property type="evidence" value="ECO:0007669"/>
    <property type="project" value="TreeGrafter"/>
</dbReference>
<dbReference type="SUPFAM" id="SSF48464">
    <property type="entry name" value="ENTH/VHS domain"/>
    <property type="match status" value="1"/>
</dbReference>
<dbReference type="Pfam" id="PF07651">
    <property type="entry name" value="ANTH"/>
    <property type="match status" value="1"/>
</dbReference>
<comment type="caution">
    <text evidence="4">The sequence shown here is derived from an EMBL/GenBank/DDBJ whole genome shotgun (WGS) entry which is preliminary data.</text>
</comment>
<dbReference type="Gene3D" id="1.25.40.90">
    <property type="match status" value="1"/>
</dbReference>
<feature type="region of interest" description="Disordered" evidence="2">
    <location>
        <begin position="445"/>
        <end position="484"/>
    </location>
</feature>
<dbReference type="SUPFAM" id="SSF89009">
    <property type="entry name" value="GAT-like domain"/>
    <property type="match status" value="1"/>
</dbReference>
<feature type="region of interest" description="Disordered" evidence="2">
    <location>
        <begin position="357"/>
        <end position="382"/>
    </location>
</feature>
<dbReference type="GO" id="GO:0072583">
    <property type="term" value="P:clathrin-dependent endocytosis"/>
    <property type="evidence" value="ECO:0007669"/>
    <property type="project" value="InterPro"/>
</dbReference>
<feature type="compositionally biased region" description="Polar residues" evidence="2">
    <location>
        <begin position="667"/>
        <end position="676"/>
    </location>
</feature>
<evidence type="ECO:0000313" key="5">
    <source>
        <dbReference type="Proteomes" id="UP000230066"/>
    </source>
</evidence>
<feature type="compositionally biased region" description="Polar residues" evidence="2">
    <location>
        <begin position="452"/>
        <end position="468"/>
    </location>
</feature>
<evidence type="ECO:0000313" key="4">
    <source>
        <dbReference type="EMBL" id="THD28416.1"/>
    </source>
</evidence>
<dbReference type="InterPro" id="IPR045192">
    <property type="entry name" value="AP180-like"/>
</dbReference>
<organism evidence="4 5">
    <name type="scientific">Fasciola hepatica</name>
    <name type="common">Liver fluke</name>
    <dbReference type="NCBI Taxonomy" id="6192"/>
    <lineage>
        <taxon>Eukaryota</taxon>
        <taxon>Metazoa</taxon>
        <taxon>Spiralia</taxon>
        <taxon>Lophotrochozoa</taxon>
        <taxon>Platyhelminthes</taxon>
        <taxon>Trematoda</taxon>
        <taxon>Digenea</taxon>
        <taxon>Plagiorchiida</taxon>
        <taxon>Echinostomata</taxon>
        <taxon>Echinostomatoidea</taxon>
        <taxon>Fasciolidae</taxon>
        <taxon>Fasciola</taxon>
    </lineage>
</organism>
<sequence>MPRTLVPAAPFIGEMAGKVVKQLAGSGTGQSLSDMMTAMKHTLSGSLVAKVICKATTEEMCAPKRKHLAYLVQWTFEPRLSVPDFANYLVGRTQHSNLVVVFKALITIHHLMQYGHERFSQYIASNNCHFYSASLEERGSLQGKRFNMTRQLASHGIGPFIQPYAKYLDEKASSYREVAYDLCRLKLGKEEGSIRNMSQSKLSKTLPVIEKQLDALLAFDATYNELVNSVLRVAHLHLYRDLIRLYAVYNEAMINLIGRYFTMSKRECRTSLATYKSFLRRMESMNAFVKIAEATDTSGIAHPTDTESITFQPVPKSVLEALEQHLAYIEGNKSLDKTPSSNLSESSLSTLHRSESDFARDLGDPSSSAADPTHHAPSGDFVLTEAERRRIIEEERARLESFVSNAHQRAVSGAEADMRMAEDKLKKLSTDTEFFDLFSSSTATGESATAGLNASDSPWTTQRSTTGNPWHASTGGGNQPTLTNGNQALVLLDFADPLSATSTNASGPIGQTSVVPFVATSTNNPFVSPASVQSMTSVQPVMNNPWPIHPSSYSPFAAPAHGNDSTATDDKVKSESNPAVSESTSLDARLAQLAGNLTIGSNGATVSISSSVSSTPSSSTQAMNGTSAAMYRAPDGSLTAVNWTGRANPLPTQSGPTHNPTAIRGSASMSQLHSGPTNPWQTANLGYNLYSSAANPALTGAPYAVLPMATPFGYSVPATTPVLSMPGAANPASVVPASTMTNYRMSAAAYPPGLMPFQPSVNYGATALLRAQTPPATHSLNPFL</sequence>
<dbReference type="GO" id="GO:0005905">
    <property type="term" value="C:clathrin-coated pit"/>
    <property type="evidence" value="ECO:0007669"/>
    <property type="project" value="TreeGrafter"/>
</dbReference>
<gene>
    <name evidence="4" type="ORF">D915_000687</name>
</gene>
<proteinExistence type="inferred from homology"/>
<dbReference type="GO" id="GO:0032050">
    <property type="term" value="F:clathrin heavy chain binding"/>
    <property type="evidence" value="ECO:0007669"/>
    <property type="project" value="TreeGrafter"/>
</dbReference>
<dbReference type="GO" id="GO:0005545">
    <property type="term" value="F:1-phosphatidylinositol binding"/>
    <property type="evidence" value="ECO:0007669"/>
    <property type="project" value="InterPro"/>
</dbReference>
<feature type="compositionally biased region" description="Polar residues" evidence="2">
    <location>
        <begin position="650"/>
        <end position="660"/>
    </location>
</feature>
<dbReference type="PANTHER" id="PTHR22951">
    <property type="entry name" value="CLATHRIN ASSEMBLY PROTEIN"/>
    <property type="match status" value="1"/>
</dbReference>
<feature type="region of interest" description="Disordered" evidence="2">
    <location>
        <begin position="645"/>
        <end position="676"/>
    </location>
</feature>
<keyword evidence="5" id="KW-1185">Reference proteome</keyword>
<evidence type="ECO:0000259" key="3">
    <source>
        <dbReference type="PROSITE" id="PS50942"/>
    </source>
</evidence>
<dbReference type="InterPro" id="IPR014712">
    <property type="entry name" value="ANTH_dom_sf"/>
</dbReference>
<feature type="region of interest" description="Disordered" evidence="2">
    <location>
        <begin position="553"/>
        <end position="584"/>
    </location>
</feature>
<dbReference type="Proteomes" id="UP000230066">
    <property type="component" value="Unassembled WGS sequence"/>
</dbReference>
<dbReference type="PROSITE" id="PS50942">
    <property type="entry name" value="ENTH"/>
    <property type="match status" value="1"/>
</dbReference>
<dbReference type="GO" id="GO:0016185">
    <property type="term" value="P:synaptic vesicle budding from presynaptic endocytic zone membrane"/>
    <property type="evidence" value="ECO:0007669"/>
    <property type="project" value="TreeGrafter"/>
</dbReference>
<accession>A0A4E0RJM1</accession>
<feature type="compositionally biased region" description="Polar residues" evidence="2">
    <location>
        <begin position="575"/>
        <end position="584"/>
    </location>
</feature>
<dbReference type="GO" id="GO:0048268">
    <property type="term" value="P:clathrin coat assembly"/>
    <property type="evidence" value="ECO:0007669"/>
    <property type="project" value="InterPro"/>
</dbReference>
<name>A0A4E0RJM1_FASHE</name>
<dbReference type="InterPro" id="IPR011417">
    <property type="entry name" value="ANTH_dom"/>
</dbReference>